<sequence length="132" mass="14937">FPAAAQSPSCALAFPSLTIKIAPRCLRPRTSPETRQYGKRLIIILAVLGVLSRRTRNTRRLRRYPEEALPCFCASHRATERSSQQLSKVPGSWHDSAAKRMPGAYRILADMALPRLKLRWKQRNLAQLKTNG</sequence>
<dbReference type="AlphaFoldDB" id="A0A8H7ZNT6"/>
<evidence type="ECO:0000313" key="2">
    <source>
        <dbReference type="Proteomes" id="UP000673691"/>
    </source>
</evidence>
<name>A0A8H7ZNT6_9FUNG</name>
<gene>
    <name evidence="1" type="ORF">BJ554DRAFT_3773</name>
</gene>
<comment type="caution">
    <text evidence="1">The sequence shown here is derived from an EMBL/GenBank/DDBJ whole genome shotgun (WGS) entry which is preliminary data.</text>
</comment>
<protein>
    <submittedName>
        <fullName evidence="1">Uncharacterized protein</fullName>
    </submittedName>
</protein>
<feature type="non-terminal residue" evidence="1">
    <location>
        <position position="1"/>
    </location>
</feature>
<proteinExistence type="predicted"/>
<dbReference type="EMBL" id="JAEFCI010011675">
    <property type="protein sequence ID" value="KAG5456480.1"/>
    <property type="molecule type" value="Genomic_DNA"/>
</dbReference>
<keyword evidence="2" id="KW-1185">Reference proteome</keyword>
<reference evidence="1 2" key="1">
    <citation type="journal article" name="Sci. Rep.">
        <title>Genome-scale phylogenetic analyses confirm Olpidium as the closest living zoosporic fungus to the non-flagellated, terrestrial fungi.</title>
        <authorList>
            <person name="Chang Y."/>
            <person name="Rochon D."/>
            <person name="Sekimoto S."/>
            <person name="Wang Y."/>
            <person name="Chovatia M."/>
            <person name="Sandor L."/>
            <person name="Salamov A."/>
            <person name="Grigoriev I.V."/>
            <person name="Stajich J.E."/>
            <person name="Spatafora J.W."/>
        </authorList>
    </citation>
    <scope>NUCLEOTIDE SEQUENCE [LARGE SCALE GENOMIC DNA]</scope>
    <source>
        <strain evidence="1">S191</strain>
    </source>
</reference>
<evidence type="ECO:0000313" key="1">
    <source>
        <dbReference type="EMBL" id="KAG5456480.1"/>
    </source>
</evidence>
<organism evidence="1 2">
    <name type="scientific">Olpidium bornovanus</name>
    <dbReference type="NCBI Taxonomy" id="278681"/>
    <lineage>
        <taxon>Eukaryota</taxon>
        <taxon>Fungi</taxon>
        <taxon>Fungi incertae sedis</taxon>
        <taxon>Olpidiomycota</taxon>
        <taxon>Olpidiomycotina</taxon>
        <taxon>Olpidiomycetes</taxon>
        <taxon>Olpidiales</taxon>
        <taxon>Olpidiaceae</taxon>
        <taxon>Olpidium</taxon>
    </lineage>
</organism>
<accession>A0A8H7ZNT6</accession>
<dbReference type="Proteomes" id="UP000673691">
    <property type="component" value="Unassembled WGS sequence"/>
</dbReference>